<evidence type="ECO:0000313" key="2">
    <source>
        <dbReference type="EMBL" id="PWH81579.1"/>
    </source>
</evidence>
<gene>
    <name evidence="2" type="ORF">DIT68_14730</name>
</gene>
<accession>A0A2U2X1D7</accession>
<protein>
    <recommendedName>
        <fullName evidence="4">Carboxypeptidase-like regulatory domain-containing protein</fullName>
    </recommendedName>
</protein>
<dbReference type="RefSeq" id="WP_109360587.1">
    <property type="nucleotide sequence ID" value="NZ_QFRJ01000016.1"/>
</dbReference>
<evidence type="ECO:0000256" key="1">
    <source>
        <dbReference type="SAM" id="SignalP"/>
    </source>
</evidence>
<dbReference type="Proteomes" id="UP000245370">
    <property type="component" value="Unassembled WGS sequence"/>
</dbReference>
<organism evidence="2 3">
    <name type="scientific">Brumimicrobium oceani</name>
    <dbReference type="NCBI Taxonomy" id="2100725"/>
    <lineage>
        <taxon>Bacteria</taxon>
        <taxon>Pseudomonadati</taxon>
        <taxon>Bacteroidota</taxon>
        <taxon>Flavobacteriia</taxon>
        <taxon>Flavobacteriales</taxon>
        <taxon>Crocinitomicaceae</taxon>
        <taxon>Brumimicrobium</taxon>
    </lineage>
</organism>
<dbReference type="InterPro" id="IPR008969">
    <property type="entry name" value="CarboxyPept-like_regulatory"/>
</dbReference>
<feature type="chain" id="PRO_5015780566" description="Carboxypeptidase-like regulatory domain-containing protein" evidence="1">
    <location>
        <begin position="21"/>
        <end position="211"/>
    </location>
</feature>
<keyword evidence="3" id="KW-1185">Reference proteome</keyword>
<comment type="caution">
    <text evidence="2">The sequence shown here is derived from an EMBL/GenBank/DDBJ whole genome shotgun (WGS) entry which is preliminary data.</text>
</comment>
<reference evidence="2 3" key="1">
    <citation type="submission" date="2018-05" db="EMBL/GenBank/DDBJ databases">
        <title>Brumimicrobium oceani sp. nov., isolated from coastal sediment.</title>
        <authorList>
            <person name="Kou Y."/>
        </authorList>
    </citation>
    <scope>NUCLEOTIDE SEQUENCE [LARGE SCALE GENOMIC DNA]</scope>
    <source>
        <strain evidence="2 3">C305</strain>
    </source>
</reference>
<name>A0A2U2X1D7_9FLAO</name>
<evidence type="ECO:0000313" key="3">
    <source>
        <dbReference type="Proteomes" id="UP000245370"/>
    </source>
</evidence>
<feature type="signal peptide" evidence="1">
    <location>
        <begin position="1"/>
        <end position="20"/>
    </location>
</feature>
<keyword evidence="1" id="KW-0732">Signal</keyword>
<dbReference type="OrthoDB" id="1427655at2"/>
<proteinExistence type="predicted"/>
<dbReference type="AlphaFoldDB" id="A0A2U2X1D7"/>
<evidence type="ECO:0008006" key="4">
    <source>
        <dbReference type="Google" id="ProtNLM"/>
    </source>
</evidence>
<dbReference type="EMBL" id="QFRJ01000016">
    <property type="protein sequence ID" value="PWH81579.1"/>
    <property type="molecule type" value="Genomic_DNA"/>
</dbReference>
<dbReference type="Pfam" id="PF13715">
    <property type="entry name" value="CarbopepD_reg_2"/>
    <property type="match status" value="1"/>
</dbReference>
<dbReference type="SUPFAM" id="SSF49464">
    <property type="entry name" value="Carboxypeptidase regulatory domain-like"/>
    <property type="match status" value="1"/>
</dbReference>
<reference evidence="2 3" key="2">
    <citation type="submission" date="2018-05" db="EMBL/GenBank/DDBJ databases">
        <authorList>
            <person name="Lanie J.A."/>
            <person name="Ng W.-L."/>
            <person name="Kazmierczak K.M."/>
            <person name="Andrzejewski T.M."/>
            <person name="Davidsen T.M."/>
            <person name="Wayne K.J."/>
            <person name="Tettelin H."/>
            <person name="Glass J.I."/>
            <person name="Rusch D."/>
            <person name="Podicherti R."/>
            <person name="Tsui H.-C.T."/>
            <person name="Winkler M.E."/>
        </authorList>
    </citation>
    <scope>NUCLEOTIDE SEQUENCE [LARGE SCALE GENOMIC DNA]</scope>
    <source>
        <strain evidence="2 3">C305</strain>
    </source>
</reference>
<sequence>MRLVILLFTLVIVFSSALHAQNDEKKMKLIQFSGVLVSSDSLDQVSYASVIDKTTGKGTMSDYYGYFSFVTRPGDTILFNAFGYKTSSYIVPDSLKEIRYSIIHVMTPDTLLLPEVNIYPWPSREEFARAFVEMDPYDDALRRAQKQLSGESLAFIASRVPTDGRLSYNWESEQRQTQIYTQGQTPMNNLLNPAAWGKFINSWKNGQLQRE</sequence>